<evidence type="ECO:0000256" key="1">
    <source>
        <dbReference type="ARBA" id="ARBA00022617"/>
    </source>
</evidence>
<evidence type="ECO:0000256" key="3">
    <source>
        <dbReference type="ARBA" id="ARBA00023004"/>
    </source>
</evidence>
<reference evidence="6 7" key="1">
    <citation type="submission" date="2020-04" db="EMBL/GenBank/DDBJ databases">
        <authorList>
            <person name="De Canck E."/>
        </authorList>
    </citation>
    <scope>NUCLEOTIDE SEQUENCE [LARGE SCALE GENOMIC DNA]</scope>
    <source>
        <strain evidence="6 7">LMG 3458</strain>
    </source>
</reference>
<dbReference type="Gene3D" id="3.30.365.10">
    <property type="entry name" value="Aldehyde oxidase/xanthine dehydrogenase, molybdopterin binding domain"/>
    <property type="match status" value="2"/>
</dbReference>
<evidence type="ECO:0000313" key="6">
    <source>
        <dbReference type="EMBL" id="CAB3674012.1"/>
    </source>
</evidence>
<dbReference type="InterPro" id="IPR036909">
    <property type="entry name" value="Cyt_c-like_dom_sf"/>
</dbReference>
<dbReference type="PANTHER" id="PTHR35008">
    <property type="entry name" value="BLL4482 PROTEIN-RELATED"/>
    <property type="match status" value="1"/>
</dbReference>
<keyword evidence="2 4" id="KW-0479">Metal-binding</keyword>
<dbReference type="AlphaFoldDB" id="A0A6S6ZH05"/>
<dbReference type="EMBL" id="CADIJO010000003">
    <property type="protein sequence ID" value="CAB3674012.1"/>
    <property type="molecule type" value="Genomic_DNA"/>
</dbReference>
<sequence length="1010" mass="105679">MNQPLHASVTLSGGLPATLPPDTLHGLALRAPDAAWDGARYRGRGLASIDLAGARKMAGVVAVVHQGHFAGVIAASPLQARQAVAGLNPVWLAADRNPTVHAPAGDVDEDAYRWRVPADDNHPAARVAVWCLNGHVGAWVPACAPDVQRQVRRELAQLLQCPEAVIGLTVWHDDAAAGDSQPPHPLSVLDAAADAALLSQAIGRPVSVACVAVAGGELALRVAQAAAPATVIDPTNSDAADVAPAMPTDVARAAVAAPDMPRGQPAHQGFVADAPWAVRPSLARLLSQPSIASASAQATVRTDFAVQSPRSASAPVHAGVHDLNAAQVFAQESLWHEQALARGADPLAWRLQHLPEGPGRDLAMQVAEQASVIGGGMAQGADGRLWGRGFATAAAQGVDDTGADQMVWSAWVAEVAVQPQTGHIEVTRVVAGHDSRHLQAAQGAPMQREITHQAPQCLEDARRLLAAPAAFDDWGATAASVPDSAASATHALTAREARNDLTGLDANTVGPLTQGRLALDGVMTLPAAAAIANAIQDATGVRLRQAPFRSEQLRLALAGRETAPAGKLWRRSWGWATAAAAGLAGLAVMAWPAKPALPLTAGPDVSLYSPQAIARGRLVAAAGDCVVCHTAPGGAPNAGGFALETPFGTVYSTNITPDHDTGIGRWSFAAFDRAMRQGIHQDGRQLYPAFPYTAFAKLTDADMQALYGYLMSQPAVASTPPETRLAFPYNLRPMIAGWNLLFHDAAPYTPDPDYSLEWNRGAYLVQGAGHCAACHSPRNALGAEKGGLDYLAGGEAEGWTAPPLNRLADGKLPWTREGLTQYLRTGYSPRHGVAAGPMAPVIHGLAELPESDVRAIATYLMDLPRPAGAAVQAVAEPAPVVAVPAPLSPPAPFADLSGQVRNAKGERLYQNACAACHEAGSGPTLFGAKPLLGLNTNLHAATPDNLIQVILHGIQAPANDELGYMPGFKDSLDDRQVADLIEYLRERFAPEEKHWPVDMKMISTLREHAP</sequence>
<feature type="domain" description="Cytochrome c" evidence="5">
    <location>
        <begin position="611"/>
        <end position="714"/>
    </location>
</feature>
<protein>
    <submittedName>
        <fullName evidence="6">Nicotinate dehydrogenase subunit B</fullName>
        <ecNumber evidence="6">1.17.2.1</ecNumber>
    </submittedName>
</protein>
<dbReference type="GO" id="GO:0016491">
    <property type="term" value="F:oxidoreductase activity"/>
    <property type="evidence" value="ECO:0007669"/>
    <property type="project" value="UniProtKB-KW"/>
</dbReference>
<gene>
    <name evidence="6" type="primary">nicB_1</name>
    <name evidence="6" type="ORF">LMG3458_01251</name>
</gene>
<accession>A0A6S6ZH05</accession>
<dbReference type="Proteomes" id="UP000494111">
    <property type="component" value="Unassembled WGS sequence"/>
</dbReference>
<dbReference type="PANTHER" id="PTHR35008:SF8">
    <property type="entry name" value="ALCOHOL DEHYDROGENASE CYTOCHROME C SUBUNIT"/>
    <property type="match status" value="1"/>
</dbReference>
<dbReference type="EC" id="1.17.2.1" evidence="6"/>
<dbReference type="Pfam" id="PF00034">
    <property type="entry name" value="Cytochrom_C"/>
    <property type="match status" value="2"/>
</dbReference>
<name>A0A6S6ZH05_9BURK</name>
<dbReference type="Gene3D" id="1.10.760.10">
    <property type="entry name" value="Cytochrome c-like domain"/>
    <property type="match status" value="3"/>
</dbReference>
<evidence type="ECO:0000256" key="4">
    <source>
        <dbReference type="PROSITE-ProRule" id="PRU00433"/>
    </source>
</evidence>
<dbReference type="InterPro" id="IPR037165">
    <property type="entry name" value="AldOxase/xan_DH_Mopterin-bd_sf"/>
</dbReference>
<dbReference type="PROSITE" id="PS51007">
    <property type="entry name" value="CYTC"/>
    <property type="match status" value="3"/>
</dbReference>
<dbReference type="GO" id="GO:0020037">
    <property type="term" value="F:heme binding"/>
    <property type="evidence" value="ECO:0007669"/>
    <property type="project" value="InterPro"/>
</dbReference>
<evidence type="ECO:0000256" key="2">
    <source>
        <dbReference type="ARBA" id="ARBA00022723"/>
    </source>
</evidence>
<keyword evidence="3 4" id="KW-0408">Iron</keyword>
<dbReference type="InterPro" id="IPR009056">
    <property type="entry name" value="Cyt_c-like_dom"/>
</dbReference>
<dbReference type="GO" id="GO:0009055">
    <property type="term" value="F:electron transfer activity"/>
    <property type="evidence" value="ECO:0007669"/>
    <property type="project" value="InterPro"/>
</dbReference>
<dbReference type="SUPFAM" id="SSF46626">
    <property type="entry name" value="Cytochrome c"/>
    <property type="match status" value="3"/>
</dbReference>
<dbReference type="SUPFAM" id="SSF56003">
    <property type="entry name" value="Molybdenum cofactor-binding domain"/>
    <property type="match status" value="2"/>
</dbReference>
<organism evidence="6 7">
    <name type="scientific">Achromobacter deleyi</name>
    <dbReference type="NCBI Taxonomy" id="1353891"/>
    <lineage>
        <taxon>Bacteria</taxon>
        <taxon>Pseudomonadati</taxon>
        <taxon>Pseudomonadota</taxon>
        <taxon>Betaproteobacteria</taxon>
        <taxon>Burkholderiales</taxon>
        <taxon>Alcaligenaceae</taxon>
        <taxon>Achromobacter</taxon>
    </lineage>
</organism>
<dbReference type="InterPro" id="IPR051459">
    <property type="entry name" value="Cytochrome_c-type_DH"/>
</dbReference>
<dbReference type="Pfam" id="PF13442">
    <property type="entry name" value="Cytochrome_CBB3"/>
    <property type="match status" value="1"/>
</dbReference>
<keyword evidence="1 4" id="KW-0349">Heme</keyword>
<keyword evidence="6" id="KW-0560">Oxidoreductase</keyword>
<feature type="domain" description="Cytochrome c" evidence="5">
    <location>
        <begin position="900"/>
        <end position="988"/>
    </location>
</feature>
<evidence type="ECO:0000259" key="5">
    <source>
        <dbReference type="PROSITE" id="PS51007"/>
    </source>
</evidence>
<proteinExistence type="predicted"/>
<evidence type="ECO:0000313" key="7">
    <source>
        <dbReference type="Proteomes" id="UP000494111"/>
    </source>
</evidence>
<feature type="domain" description="Cytochrome c" evidence="5">
    <location>
        <begin position="756"/>
        <end position="864"/>
    </location>
</feature>
<dbReference type="SUPFAM" id="SSF54665">
    <property type="entry name" value="CO dehydrogenase molybdoprotein N-domain-like"/>
    <property type="match status" value="1"/>
</dbReference>
<dbReference type="RefSeq" id="WP_175216344.1">
    <property type="nucleotide sequence ID" value="NZ_CADIJO010000003.1"/>
</dbReference>
<dbReference type="GO" id="GO:0046872">
    <property type="term" value="F:metal ion binding"/>
    <property type="evidence" value="ECO:0007669"/>
    <property type="project" value="UniProtKB-KW"/>
</dbReference>
<dbReference type="InterPro" id="IPR036856">
    <property type="entry name" value="Ald_Oxase/Xan_DH_a/b_sf"/>
</dbReference>